<evidence type="ECO:0000256" key="1">
    <source>
        <dbReference type="SAM" id="MobiDB-lite"/>
    </source>
</evidence>
<reference evidence="3" key="1">
    <citation type="submission" date="2011-07" db="EMBL/GenBank/DDBJ databases">
        <authorList>
            <consortium name="Caenorhabditis brenneri Sequencing and Analysis Consortium"/>
            <person name="Wilson R.K."/>
        </authorList>
    </citation>
    <scope>NUCLEOTIDE SEQUENCE [LARGE SCALE GENOMIC DNA]</scope>
    <source>
        <strain evidence="3">PB2801</strain>
    </source>
</reference>
<dbReference type="Proteomes" id="UP000008068">
    <property type="component" value="Unassembled WGS sequence"/>
</dbReference>
<evidence type="ECO:0000313" key="2">
    <source>
        <dbReference type="EMBL" id="EGT40691.1"/>
    </source>
</evidence>
<organism evidence="3">
    <name type="scientific">Caenorhabditis brenneri</name>
    <name type="common">Nematode worm</name>
    <dbReference type="NCBI Taxonomy" id="135651"/>
    <lineage>
        <taxon>Eukaryota</taxon>
        <taxon>Metazoa</taxon>
        <taxon>Ecdysozoa</taxon>
        <taxon>Nematoda</taxon>
        <taxon>Chromadorea</taxon>
        <taxon>Rhabditida</taxon>
        <taxon>Rhabditina</taxon>
        <taxon>Rhabditomorpha</taxon>
        <taxon>Rhabditoidea</taxon>
        <taxon>Rhabditidae</taxon>
        <taxon>Peloderinae</taxon>
        <taxon>Caenorhabditis</taxon>
    </lineage>
</organism>
<sequence length="152" mass="17657">MKMDRMPGNSNQQQQTPHPTTYAAPRQRTRQVLDFDDDGQLTIIDVPILSPGWAAAPVNDAPEEVVPEEAAPAEEVEQIPEHSTMWRSSFSLHLRHSTIHAEQPQWQYLPQNFHYWYGAPMNHPHWRPAYPSRVVLITMPELHQISHIMHMR</sequence>
<accession>G0MB60</accession>
<dbReference type="EMBL" id="GL379788">
    <property type="protein sequence ID" value="EGT40691.1"/>
    <property type="molecule type" value="Genomic_DNA"/>
</dbReference>
<evidence type="ECO:0000313" key="3">
    <source>
        <dbReference type="Proteomes" id="UP000008068"/>
    </source>
</evidence>
<feature type="region of interest" description="Disordered" evidence="1">
    <location>
        <begin position="1"/>
        <end position="29"/>
    </location>
</feature>
<dbReference type="HOGENOM" id="CLU_1723931_0_0_1"/>
<feature type="compositionally biased region" description="Polar residues" evidence="1">
    <location>
        <begin position="8"/>
        <end position="19"/>
    </location>
</feature>
<name>G0MB60_CAEBE</name>
<protein>
    <submittedName>
        <fullName evidence="2">Uncharacterized protein</fullName>
    </submittedName>
</protein>
<dbReference type="AlphaFoldDB" id="G0MB60"/>
<gene>
    <name evidence="2" type="ORF">CAEBREN_25561</name>
</gene>
<dbReference type="InParanoid" id="G0MB60"/>
<proteinExistence type="predicted"/>
<keyword evidence="3" id="KW-1185">Reference proteome</keyword>